<evidence type="ECO:0000256" key="10">
    <source>
        <dbReference type="ARBA" id="ARBA00022777"/>
    </source>
</evidence>
<dbReference type="GO" id="GO:0006096">
    <property type="term" value="P:glycolytic process"/>
    <property type="evidence" value="ECO:0007669"/>
    <property type="project" value="UniProtKB-UniRule"/>
</dbReference>
<dbReference type="Gene3D" id="3.40.50.1260">
    <property type="entry name" value="Phosphoglycerate kinase, N-terminal domain"/>
    <property type="match status" value="2"/>
</dbReference>
<keyword evidence="7 13" id="KW-0963">Cytoplasm</keyword>
<dbReference type="InterPro" id="IPR015824">
    <property type="entry name" value="Phosphoglycerate_kinase_N"/>
</dbReference>
<sequence>MGIRNLDDLSQLKGRRVLVRVDYNVPLKGDKVDPHADAKLRASLPTIRYLASRKAKVVLVSHLGRPEGWDRRLSLAPIVGRLEKLLRRKVLFIRDDITIGHEAEKFLTGLKAGQVAMLENIRFYPGEKKNDRFFSRRLASFGDLYVDDAFADAHRKHASNVGITHYLKSYAGRLMESEIHNLDRLLRRPVGPFVVLMGGAKVSTKLPTLKKLLKVADEILVGGGLANSFIRASGLSVGQSVVSRSEMIAARKLIKNRKIILPCDLLAASSVSGAAKVRVSDIDDVRSNEYVPDIGPRTVRDFAARLKRAQTIVWNGPMGVFEIDQFSHGTIALGRVVAARASGRAFGVVGGGETITALELTGMAHHVDFISTGGGAMLEYLTGKTLPGIAPLLD</sequence>
<dbReference type="GO" id="GO:0004618">
    <property type="term" value="F:phosphoglycerate kinase activity"/>
    <property type="evidence" value="ECO:0007669"/>
    <property type="project" value="UniProtKB-UniRule"/>
</dbReference>
<keyword evidence="12 13" id="KW-0324">Glycolysis</keyword>
<dbReference type="PROSITE" id="PS00111">
    <property type="entry name" value="PGLYCERATE_KINASE"/>
    <property type="match status" value="1"/>
</dbReference>
<dbReference type="GO" id="GO:0006094">
    <property type="term" value="P:gluconeogenesis"/>
    <property type="evidence" value="ECO:0007669"/>
    <property type="project" value="TreeGrafter"/>
</dbReference>
<evidence type="ECO:0000256" key="8">
    <source>
        <dbReference type="ARBA" id="ARBA00022679"/>
    </source>
</evidence>
<feature type="binding site" evidence="13 14">
    <location>
        <position position="322"/>
    </location>
    <ligand>
        <name>ATP</name>
        <dbReference type="ChEBI" id="CHEBI:30616"/>
    </ligand>
</feature>
<evidence type="ECO:0000256" key="9">
    <source>
        <dbReference type="ARBA" id="ARBA00022741"/>
    </source>
</evidence>
<keyword evidence="10 13" id="KW-0418">Kinase</keyword>
<comment type="pathway">
    <text evidence="2 13">Carbohydrate degradation; glycolysis; pyruvate from D-glyceraldehyde 3-phosphate: step 2/5.</text>
</comment>
<evidence type="ECO:0000256" key="15">
    <source>
        <dbReference type="RuleBase" id="RU000532"/>
    </source>
</evidence>
<feature type="binding site" evidence="13 14">
    <location>
        <position position="205"/>
    </location>
    <ligand>
        <name>ATP</name>
        <dbReference type="ChEBI" id="CHEBI:30616"/>
    </ligand>
</feature>
<keyword evidence="11 13" id="KW-0067">ATP-binding</keyword>
<dbReference type="PIRSF" id="PIRSF000724">
    <property type="entry name" value="Pgk"/>
    <property type="match status" value="1"/>
</dbReference>
<evidence type="ECO:0000256" key="6">
    <source>
        <dbReference type="ARBA" id="ARBA00016471"/>
    </source>
</evidence>
<dbReference type="FunFam" id="3.40.50.1260:FF:000006">
    <property type="entry name" value="Phosphoglycerate kinase"/>
    <property type="match status" value="1"/>
</dbReference>
<evidence type="ECO:0000256" key="1">
    <source>
        <dbReference type="ARBA" id="ARBA00000642"/>
    </source>
</evidence>
<evidence type="ECO:0000256" key="5">
    <source>
        <dbReference type="ARBA" id="ARBA00013061"/>
    </source>
</evidence>
<organism evidence="16 17">
    <name type="scientific">Candidatus Uhrbacteria bacterium RIFOXYC2_FULL_47_19</name>
    <dbReference type="NCBI Taxonomy" id="1802424"/>
    <lineage>
        <taxon>Bacteria</taxon>
        <taxon>Candidatus Uhriibacteriota</taxon>
    </lineage>
</organism>
<evidence type="ECO:0000256" key="12">
    <source>
        <dbReference type="ARBA" id="ARBA00023152"/>
    </source>
</evidence>
<dbReference type="Pfam" id="PF00162">
    <property type="entry name" value="PGK"/>
    <property type="match status" value="1"/>
</dbReference>
<feature type="binding site" evidence="13">
    <location>
        <position position="155"/>
    </location>
    <ligand>
        <name>substrate</name>
    </ligand>
</feature>
<dbReference type="SUPFAM" id="SSF53748">
    <property type="entry name" value="Phosphoglycerate kinase"/>
    <property type="match status" value="1"/>
</dbReference>
<comment type="caution">
    <text evidence="16">The sequence shown here is derived from an EMBL/GenBank/DDBJ whole genome shotgun (WGS) entry which is preliminary data.</text>
</comment>
<dbReference type="GO" id="GO:0005829">
    <property type="term" value="C:cytosol"/>
    <property type="evidence" value="ECO:0007669"/>
    <property type="project" value="TreeGrafter"/>
</dbReference>
<evidence type="ECO:0000313" key="17">
    <source>
        <dbReference type="Proteomes" id="UP000176988"/>
    </source>
</evidence>
<evidence type="ECO:0000256" key="13">
    <source>
        <dbReference type="HAMAP-Rule" id="MF_00145"/>
    </source>
</evidence>
<evidence type="ECO:0000256" key="3">
    <source>
        <dbReference type="ARBA" id="ARBA00008982"/>
    </source>
</evidence>
<protein>
    <recommendedName>
        <fullName evidence="6 13">Phosphoglycerate kinase</fullName>
        <ecNumber evidence="5 13">2.7.2.3</ecNumber>
    </recommendedName>
</protein>
<keyword evidence="9 13" id="KW-0547">Nucleotide-binding</keyword>
<evidence type="ECO:0000256" key="7">
    <source>
        <dbReference type="ARBA" id="ARBA00022490"/>
    </source>
</evidence>
<evidence type="ECO:0000256" key="14">
    <source>
        <dbReference type="PIRSR" id="PIRSR000724-2"/>
    </source>
</evidence>
<dbReference type="EMBL" id="MGFG01000016">
    <property type="protein sequence ID" value="OGM01144.1"/>
    <property type="molecule type" value="Genomic_DNA"/>
</dbReference>
<dbReference type="PANTHER" id="PTHR11406:SF23">
    <property type="entry name" value="PHOSPHOGLYCERATE KINASE 1, CHLOROPLASTIC-RELATED"/>
    <property type="match status" value="1"/>
</dbReference>
<dbReference type="AlphaFoldDB" id="A0A1F7WE96"/>
<dbReference type="HAMAP" id="MF_00145">
    <property type="entry name" value="Phosphoglyc_kinase"/>
    <property type="match status" value="1"/>
</dbReference>
<dbReference type="InterPro" id="IPR001576">
    <property type="entry name" value="Phosphoglycerate_kinase"/>
</dbReference>
<evidence type="ECO:0000256" key="4">
    <source>
        <dbReference type="ARBA" id="ARBA00011245"/>
    </source>
</evidence>
<dbReference type="STRING" id="1802424.A2480_00495"/>
<proteinExistence type="inferred from homology"/>
<comment type="subcellular location">
    <subcellularLocation>
        <location evidence="13">Cytoplasm</location>
    </subcellularLocation>
</comment>
<feature type="binding site" evidence="13">
    <location>
        <begin position="22"/>
        <end position="24"/>
    </location>
    <ligand>
        <name>substrate</name>
    </ligand>
</feature>
<feature type="binding site" evidence="13">
    <location>
        <begin position="62"/>
        <end position="65"/>
    </location>
    <ligand>
        <name>substrate</name>
    </ligand>
</feature>
<accession>A0A1F7WE96</accession>
<comment type="catalytic activity">
    <reaction evidence="1 13 15">
        <text>(2R)-3-phosphoglycerate + ATP = (2R)-3-phospho-glyceroyl phosphate + ADP</text>
        <dbReference type="Rhea" id="RHEA:14801"/>
        <dbReference type="ChEBI" id="CHEBI:30616"/>
        <dbReference type="ChEBI" id="CHEBI:57604"/>
        <dbReference type="ChEBI" id="CHEBI:58272"/>
        <dbReference type="ChEBI" id="CHEBI:456216"/>
        <dbReference type="EC" id="2.7.2.3"/>
    </reaction>
</comment>
<dbReference type="EC" id="2.7.2.3" evidence="5 13"/>
<dbReference type="GO" id="GO:0005524">
    <property type="term" value="F:ATP binding"/>
    <property type="evidence" value="ECO:0007669"/>
    <property type="project" value="UniProtKB-KW"/>
</dbReference>
<feature type="binding site" evidence="13">
    <location>
        <position position="122"/>
    </location>
    <ligand>
        <name>substrate</name>
    </ligand>
</feature>
<dbReference type="InterPro" id="IPR015911">
    <property type="entry name" value="Phosphoglycerate_kinase_CS"/>
</dbReference>
<dbReference type="FunFam" id="3.40.50.1260:FF:000031">
    <property type="entry name" value="Phosphoglycerate kinase 1"/>
    <property type="match status" value="1"/>
</dbReference>
<dbReference type="GO" id="GO:0043531">
    <property type="term" value="F:ADP binding"/>
    <property type="evidence" value="ECO:0007669"/>
    <property type="project" value="TreeGrafter"/>
</dbReference>
<feature type="binding site" evidence="13">
    <location>
        <begin position="351"/>
        <end position="354"/>
    </location>
    <ligand>
        <name>ATP</name>
        <dbReference type="ChEBI" id="CHEBI:30616"/>
    </ligand>
</feature>
<comment type="similarity">
    <text evidence="3 13 15">Belongs to the phosphoglycerate kinase family.</text>
</comment>
<evidence type="ECO:0000256" key="11">
    <source>
        <dbReference type="ARBA" id="ARBA00022840"/>
    </source>
</evidence>
<dbReference type="Proteomes" id="UP000176988">
    <property type="component" value="Unassembled WGS sequence"/>
</dbReference>
<dbReference type="InterPro" id="IPR036043">
    <property type="entry name" value="Phosphoglycerate_kinase_sf"/>
</dbReference>
<comment type="subunit">
    <text evidence="4 13">Monomer.</text>
</comment>
<dbReference type="PANTHER" id="PTHR11406">
    <property type="entry name" value="PHOSPHOGLYCERATE KINASE"/>
    <property type="match status" value="1"/>
</dbReference>
<reference evidence="16 17" key="1">
    <citation type="journal article" date="2016" name="Nat. Commun.">
        <title>Thousands of microbial genomes shed light on interconnected biogeochemical processes in an aquifer system.</title>
        <authorList>
            <person name="Anantharaman K."/>
            <person name="Brown C.T."/>
            <person name="Hug L.A."/>
            <person name="Sharon I."/>
            <person name="Castelle C.J."/>
            <person name="Probst A.J."/>
            <person name="Thomas B.C."/>
            <person name="Singh A."/>
            <person name="Wilkins M.J."/>
            <person name="Karaoz U."/>
            <person name="Brodie E.L."/>
            <person name="Williams K.H."/>
            <person name="Hubbard S.S."/>
            <person name="Banfield J.F."/>
        </authorList>
    </citation>
    <scope>NUCLEOTIDE SEQUENCE [LARGE SCALE GENOMIC DNA]</scope>
</reference>
<gene>
    <name evidence="13" type="primary">pgk</name>
    <name evidence="16" type="ORF">A2480_00495</name>
</gene>
<keyword evidence="8 13" id="KW-0808">Transferase</keyword>
<dbReference type="PRINTS" id="PR00477">
    <property type="entry name" value="PHGLYCKINASE"/>
</dbReference>
<name>A0A1F7WE96_9BACT</name>
<evidence type="ECO:0000313" key="16">
    <source>
        <dbReference type="EMBL" id="OGM01144.1"/>
    </source>
</evidence>
<dbReference type="UniPathway" id="UPA00109">
    <property type="reaction ID" value="UER00185"/>
</dbReference>
<comment type="caution">
    <text evidence="13">Lacks conserved residue(s) required for the propagation of feature annotation.</text>
</comment>
<evidence type="ECO:0000256" key="2">
    <source>
        <dbReference type="ARBA" id="ARBA00004838"/>
    </source>
</evidence>